<dbReference type="InterPro" id="IPR017127">
    <property type="entry name" value="Ribosome_uL3_MTase"/>
</dbReference>
<keyword evidence="1 5" id="KW-0489">Methyltransferase</keyword>
<dbReference type="InterPro" id="IPR004556">
    <property type="entry name" value="HemK-like"/>
</dbReference>
<organism evidence="5 6">
    <name type="scientific">Synoicihabitans lomoniglobus</name>
    <dbReference type="NCBI Taxonomy" id="2909285"/>
    <lineage>
        <taxon>Bacteria</taxon>
        <taxon>Pseudomonadati</taxon>
        <taxon>Verrucomicrobiota</taxon>
        <taxon>Opitutia</taxon>
        <taxon>Opitutales</taxon>
        <taxon>Opitutaceae</taxon>
        <taxon>Synoicihabitans</taxon>
    </lineage>
</organism>
<dbReference type="RefSeq" id="WP_330931847.1">
    <property type="nucleotide sequence ID" value="NZ_CP119075.1"/>
</dbReference>
<dbReference type="SUPFAM" id="SSF53335">
    <property type="entry name" value="S-adenosyl-L-methionine-dependent methyltransferases"/>
    <property type="match status" value="1"/>
</dbReference>
<evidence type="ECO:0000259" key="4">
    <source>
        <dbReference type="Pfam" id="PF05175"/>
    </source>
</evidence>
<dbReference type="CDD" id="cd02440">
    <property type="entry name" value="AdoMet_MTases"/>
    <property type="match status" value="1"/>
</dbReference>
<sequence length="299" mass="33447">MYLPTSDLLTPAHWLGWAETAYAEHELVLGQVADNAHDEALYLILRTLELPLDSPAKVMRRLLSGEQLQRLTDVFTRRVAERVPAGYLTREAWLGEYSFYCDERVIIPRSYFLELIPTLSGYLPEGLVVTNAVDVCTGSGCLAILLAHQFPSARVDGIDLSPDALEVAQINVRDHAVGDRLTLHRSDVFDAVPVRRYDIILSNPPYEPSDICDDLPPEFAHEPRLALDGGADGLDIIRKLLRQAMERLQPHGIVVLEVGELRPAMERAWPKLRMKWLETADGSNCCCLIRGDDLATIRG</sequence>
<dbReference type="Proteomes" id="UP001218638">
    <property type="component" value="Chromosome"/>
</dbReference>
<dbReference type="InterPro" id="IPR007848">
    <property type="entry name" value="Small_mtfrase_dom"/>
</dbReference>
<dbReference type="GO" id="GO:0032259">
    <property type="term" value="P:methylation"/>
    <property type="evidence" value="ECO:0007669"/>
    <property type="project" value="UniProtKB-KW"/>
</dbReference>
<evidence type="ECO:0000256" key="3">
    <source>
        <dbReference type="ARBA" id="ARBA00022691"/>
    </source>
</evidence>
<dbReference type="GO" id="GO:0036009">
    <property type="term" value="F:protein-glutamine N-methyltransferase activity"/>
    <property type="evidence" value="ECO:0007669"/>
    <property type="project" value="InterPro"/>
</dbReference>
<keyword evidence="6" id="KW-1185">Reference proteome</keyword>
<gene>
    <name evidence="5" type="primary">prmB</name>
    <name evidence="5" type="ORF">PXH66_21285</name>
</gene>
<keyword evidence="2 5" id="KW-0808">Transferase</keyword>
<dbReference type="Gene3D" id="3.40.50.150">
    <property type="entry name" value="Vaccinia Virus protein VP39"/>
    <property type="match status" value="1"/>
</dbReference>
<keyword evidence="3" id="KW-0949">S-adenosyl-L-methionine</keyword>
<dbReference type="Pfam" id="PF05175">
    <property type="entry name" value="MTS"/>
    <property type="match status" value="1"/>
</dbReference>
<dbReference type="NCBIfam" id="TIGR03533">
    <property type="entry name" value="L3_gln_methyl"/>
    <property type="match status" value="1"/>
</dbReference>
<feature type="domain" description="Methyltransferase small" evidence="4">
    <location>
        <begin position="130"/>
        <end position="207"/>
    </location>
</feature>
<evidence type="ECO:0000256" key="1">
    <source>
        <dbReference type="ARBA" id="ARBA00022603"/>
    </source>
</evidence>
<evidence type="ECO:0000256" key="2">
    <source>
        <dbReference type="ARBA" id="ARBA00022679"/>
    </source>
</evidence>
<keyword evidence="5" id="KW-0689">Ribosomal protein</keyword>
<evidence type="ECO:0000313" key="6">
    <source>
        <dbReference type="Proteomes" id="UP001218638"/>
    </source>
</evidence>
<dbReference type="PIRSF" id="PIRSF037167">
    <property type="entry name" value="Mtase_YfcB_prd"/>
    <property type="match status" value="1"/>
</dbReference>
<dbReference type="PANTHER" id="PTHR47806">
    <property type="entry name" value="50S RIBOSOMAL PROTEIN L3 GLUTAMINE METHYLTRANSFERASE"/>
    <property type="match status" value="1"/>
</dbReference>
<reference evidence="5" key="1">
    <citation type="submission" date="2023-03" db="EMBL/GenBank/DDBJ databases">
        <title>Lomoglobus Profundus gen. nov., sp. nov., a novel member of the phylum Verrucomicrobia, isolated from deep-marine sediment of South China Sea.</title>
        <authorList>
            <person name="Ahmad T."/>
            <person name="Ishaq S.E."/>
            <person name="Wang F."/>
        </authorList>
    </citation>
    <scope>NUCLEOTIDE SEQUENCE</scope>
    <source>
        <strain evidence="5">LMO-M01</strain>
    </source>
</reference>
<dbReference type="PROSITE" id="PS00092">
    <property type="entry name" value="N6_MTASE"/>
    <property type="match status" value="1"/>
</dbReference>
<dbReference type="GO" id="GO:0005829">
    <property type="term" value="C:cytosol"/>
    <property type="evidence" value="ECO:0007669"/>
    <property type="project" value="TreeGrafter"/>
</dbReference>
<dbReference type="PANTHER" id="PTHR47806:SF1">
    <property type="entry name" value="RIBOSOMAL PROTEIN UL3 GLUTAMINE METHYLTRANSFERASE"/>
    <property type="match status" value="1"/>
</dbReference>
<dbReference type="InterPro" id="IPR029063">
    <property type="entry name" value="SAM-dependent_MTases_sf"/>
</dbReference>
<name>A0AAF0A0B2_9BACT</name>
<protein>
    <submittedName>
        <fullName evidence="5">50S ribosomal protein L3 N(5)-glutamine methyltransferase</fullName>
        <ecNumber evidence="5">2.1.1.298</ecNumber>
    </submittedName>
</protein>
<dbReference type="EMBL" id="CP119075">
    <property type="protein sequence ID" value="WED64888.1"/>
    <property type="molecule type" value="Genomic_DNA"/>
</dbReference>
<proteinExistence type="predicted"/>
<accession>A0AAF0A0B2</accession>
<dbReference type="GO" id="GO:0005840">
    <property type="term" value="C:ribosome"/>
    <property type="evidence" value="ECO:0007669"/>
    <property type="project" value="UniProtKB-KW"/>
</dbReference>
<dbReference type="AlphaFoldDB" id="A0AAF0A0B2"/>
<dbReference type="NCBIfam" id="TIGR00536">
    <property type="entry name" value="hemK_fam"/>
    <property type="match status" value="1"/>
</dbReference>
<keyword evidence="5" id="KW-0687">Ribonucleoprotein</keyword>
<dbReference type="InterPro" id="IPR002052">
    <property type="entry name" value="DNA_methylase_N6_adenine_CS"/>
</dbReference>
<dbReference type="KEGG" id="slom:PXH66_21285"/>
<dbReference type="EC" id="2.1.1.298" evidence="5"/>
<dbReference type="GO" id="GO:0003676">
    <property type="term" value="F:nucleic acid binding"/>
    <property type="evidence" value="ECO:0007669"/>
    <property type="project" value="InterPro"/>
</dbReference>
<evidence type="ECO:0000313" key="5">
    <source>
        <dbReference type="EMBL" id="WED64888.1"/>
    </source>
</evidence>